<feature type="domain" description="NB-ARC" evidence="1">
    <location>
        <begin position="128"/>
        <end position="279"/>
    </location>
</feature>
<dbReference type="PANTHER" id="PTHR47691">
    <property type="entry name" value="REGULATOR-RELATED"/>
    <property type="match status" value="1"/>
</dbReference>
<dbReference type="PRINTS" id="PR00364">
    <property type="entry name" value="DISEASERSIST"/>
</dbReference>
<organism evidence="2 3">
    <name type="scientific">Rhizocola hellebori</name>
    <dbReference type="NCBI Taxonomy" id="1392758"/>
    <lineage>
        <taxon>Bacteria</taxon>
        <taxon>Bacillati</taxon>
        <taxon>Actinomycetota</taxon>
        <taxon>Actinomycetes</taxon>
        <taxon>Micromonosporales</taxon>
        <taxon>Micromonosporaceae</taxon>
        <taxon>Rhizocola</taxon>
    </lineage>
</organism>
<dbReference type="Gene3D" id="3.40.50.300">
    <property type="entry name" value="P-loop containing nucleotide triphosphate hydrolases"/>
    <property type="match status" value="1"/>
</dbReference>
<proteinExistence type="predicted"/>
<accession>A0A8J3QF92</accession>
<dbReference type="AlphaFoldDB" id="A0A8J3QF92"/>
<dbReference type="PANTHER" id="PTHR47691:SF3">
    <property type="entry name" value="HTH-TYPE TRANSCRIPTIONAL REGULATOR RV0890C-RELATED"/>
    <property type="match status" value="1"/>
</dbReference>
<dbReference type="InterPro" id="IPR002182">
    <property type="entry name" value="NB-ARC"/>
</dbReference>
<dbReference type="Pfam" id="PF13424">
    <property type="entry name" value="TPR_12"/>
    <property type="match status" value="1"/>
</dbReference>
<dbReference type="Pfam" id="PF00931">
    <property type="entry name" value="NB-ARC"/>
    <property type="match status" value="1"/>
</dbReference>
<reference evidence="2" key="1">
    <citation type="submission" date="2021-01" db="EMBL/GenBank/DDBJ databases">
        <title>Whole genome shotgun sequence of Rhizocola hellebori NBRC 109834.</title>
        <authorList>
            <person name="Komaki H."/>
            <person name="Tamura T."/>
        </authorList>
    </citation>
    <scope>NUCLEOTIDE SEQUENCE</scope>
    <source>
        <strain evidence="2">NBRC 109834</strain>
    </source>
</reference>
<protein>
    <submittedName>
        <fullName evidence="2">NTPase</fullName>
    </submittedName>
</protein>
<dbReference type="SUPFAM" id="SSF52540">
    <property type="entry name" value="P-loop containing nucleoside triphosphate hydrolases"/>
    <property type="match status" value="1"/>
</dbReference>
<sequence>MNDTGATDDFAAALRSVKVRAGLNLRDWARVCYLSRASLHRYCRGQAVPSDYVVVQRLAEAASASKEETVTLHHLWVVARRHVEGTAPIATGSAGPVTLPAAPAGFRARTAELCRLTELADRTPVRESSMAVITGMAGIGKTALATHWAARQVGAFSGGALYVTMCGDHDHGTPARVRAFQHLLLAFGVSRNAMPEVEEDAAATLRQLTADKRVLIVIDNVQSIDDARRLAGCFTAGLIVITSRHTLAGLTASHNAMPLPLPALDPEQSVEVITALTGPQRLEADPGGVQRLVAHCAGLPLALRIIAADLVHHPQRTIAEQNRLLDMHRLTALENFGDSQHSVRAAFDVSYHLQDGPARRLFRLLAVIPGEDFTATAAAALAGQPLGVADDLLHRLTDAHLVESGCPGRYRLHDLAKSYAADLSATEDAPATRGEAFQNLLDWYLAIAHQASSVLCPEQTELAIRATGRSPITSSSADREQALAQLDTERHNLIAAATRPAGETQPTTAWHLALLLRGYLLGRGTFAEGIAVFSAAARQARPIAAQAFAALCLADVHRVHARYDAAEDHYRVALRRCDEIDWPQLRAACIANLGAVLLGRGRPGDASACFAEELELVRHIGYAAGTIAAAVNLAGCLHQLGHLAQALELFLHTHKLARQQRSPVNEATAMYSAGYTALDLGLTDQAHDCLTSALATYQQLGRDTDTVHTIALLAACSRDRGHLAQALKMAAKARAMLDRSSPVVSPTAAIAVESVSGTVHHRLSRHHQAIASLTKAIQLAQRHNVTYQRAENHALLAETHLAAGNFDEAAHHAAKAAQLARRNGYRVIGAQAQATQGAIAIPQGSPFALSQLQAAHNIFLQTGYRRGLALTSPRIDLVHKAVPALVTPHGTV</sequence>
<dbReference type="Proteomes" id="UP000612899">
    <property type="component" value="Unassembled WGS sequence"/>
</dbReference>
<dbReference type="RefSeq" id="WP_203911958.1">
    <property type="nucleotide sequence ID" value="NZ_BONY01000046.1"/>
</dbReference>
<comment type="caution">
    <text evidence="2">The sequence shown here is derived from an EMBL/GenBank/DDBJ whole genome shotgun (WGS) entry which is preliminary data.</text>
</comment>
<evidence type="ECO:0000313" key="3">
    <source>
        <dbReference type="Proteomes" id="UP000612899"/>
    </source>
</evidence>
<dbReference type="InterPro" id="IPR027417">
    <property type="entry name" value="P-loop_NTPase"/>
</dbReference>
<dbReference type="GO" id="GO:0043531">
    <property type="term" value="F:ADP binding"/>
    <property type="evidence" value="ECO:0007669"/>
    <property type="project" value="InterPro"/>
</dbReference>
<keyword evidence="3" id="KW-1185">Reference proteome</keyword>
<dbReference type="Pfam" id="PF13560">
    <property type="entry name" value="HTH_31"/>
    <property type="match status" value="1"/>
</dbReference>
<dbReference type="InterPro" id="IPR011990">
    <property type="entry name" value="TPR-like_helical_dom_sf"/>
</dbReference>
<dbReference type="SMART" id="SM00028">
    <property type="entry name" value="TPR"/>
    <property type="match status" value="6"/>
</dbReference>
<gene>
    <name evidence="2" type="ORF">Rhe02_62630</name>
</gene>
<name>A0A8J3QF92_9ACTN</name>
<dbReference type="EMBL" id="BONY01000046">
    <property type="protein sequence ID" value="GIH08196.1"/>
    <property type="molecule type" value="Genomic_DNA"/>
</dbReference>
<dbReference type="SUPFAM" id="SSF48452">
    <property type="entry name" value="TPR-like"/>
    <property type="match status" value="3"/>
</dbReference>
<evidence type="ECO:0000259" key="1">
    <source>
        <dbReference type="Pfam" id="PF00931"/>
    </source>
</evidence>
<evidence type="ECO:0000313" key="2">
    <source>
        <dbReference type="EMBL" id="GIH08196.1"/>
    </source>
</evidence>
<dbReference type="Gene3D" id="1.25.40.10">
    <property type="entry name" value="Tetratricopeptide repeat domain"/>
    <property type="match status" value="2"/>
</dbReference>
<dbReference type="InterPro" id="IPR019734">
    <property type="entry name" value="TPR_rpt"/>
</dbReference>